<dbReference type="SUPFAM" id="SSF53448">
    <property type="entry name" value="Nucleotide-diphospho-sugar transferases"/>
    <property type="match status" value="1"/>
</dbReference>
<sequence length="229" mass="23807">MIVDVVHVVVPAHDEEELLGACLASVATAATALVTDLPGVVVRTTVVLDGCTDGTAAVAATYGVDTVAVDATSVGVARATGVERVAAQAEGHPPERVLVVSTDADCVVPERWLVDLWALASAGFDLVVGAVDPDPADLPSGVLDRWRDRHRRPEAHVHGANLAFTLAAYARSGGLRPVRLHEDVLLVAAMRDAGCRWTTATSVRTSGRTMGRVPGGFATYLAGMVAQAE</sequence>
<keyword evidence="3" id="KW-0328">Glycosyltransferase</keyword>
<keyword evidence="2" id="KW-1003">Cell membrane</keyword>
<dbReference type="RefSeq" id="WP_345521236.1">
    <property type="nucleotide sequence ID" value="NZ_BAABKM010000002.1"/>
</dbReference>
<dbReference type="PANTHER" id="PTHR43646">
    <property type="entry name" value="GLYCOSYLTRANSFERASE"/>
    <property type="match status" value="1"/>
</dbReference>
<evidence type="ECO:0000256" key="1">
    <source>
        <dbReference type="ARBA" id="ARBA00004236"/>
    </source>
</evidence>
<proteinExistence type="inferred from homology"/>
<evidence type="ECO:0000256" key="9">
    <source>
        <dbReference type="ARBA" id="ARBA00040345"/>
    </source>
</evidence>
<gene>
    <name evidence="11" type="ORF">GCM10023349_21290</name>
</gene>
<evidence type="ECO:0000256" key="8">
    <source>
        <dbReference type="ARBA" id="ARBA00038120"/>
    </source>
</evidence>
<keyword evidence="5" id="KW-0472">Membrane</keyword>
<evidence type="ECO:0000256" key="3">
    <source>
        <dbReference type="ARBA" id="ARBA00022676"/>
    </source>
</evidence>
<comment type="pathway">
    <text evidence="7">Carotenoid biosynthesis; staphyloxanthin biosynthesis; staphyloxanthin from farnesyl diphosphate: step 4/5.</text>
</comment>
<evidence type="ECO:0000313" key="12">
    <source>
        <dbReference type="Proteomes" id="UP001499974"/>
    </source>
</evidence>
<feature type="domain" description="Glycosyltransferase 2-like" evidence="10">
    <location>
        <begin position="8"/>
        <end position="144"/>
    </location>
</feature>
<name>A0ABP8X9I6_9ACTN</name>
<dbReference type="Gene3D" id="3.90.550.10">
    <property type="entry name" value="Spore Coat Polysaccharide Biosynthesis Protein SpsA, Chain A"/>
    <property type="match status" value="1"/>
</dbReference>
<comment type="subcellular location">
    <subcellularLocation>
        <location evidence="1">Cell membrane</location>
    </subcellularLocation>
</comment>
<dbReference type="Pfam" id="PF00535">
    <property type="entry name" value="Glycos_transf_2"/>
    <property type="match status" value="1"/>
</dbReference>
<reference evidence="12" key="1">
    <citation type="journal article" date="2019" name="Int. J. Syst. Evol. Microbiol.">
        <title>The Global Catalogue of Microorganisms (GCM) 10K type strain sequencing project: providing services to taxonomists for standard genome sequencing and annotation.</title>
        <authorList>
            <consortium name="The Broad Institute Genomics Platform"/>
            <consortium name="The Broad Institute Genome Sequencing Center for Infectious Disease"/>
            <person name="Wu L."/>
            <person name="Ma J."/>
        </authorList>
    </citation>
    <scope>NUCLEOTIDE SEQUENCE [LARGE SCALE GENOMIC DNA]</scope>
    <source>
        <strain evidence="12">JCM 18531</strain>
    </source>
</reference>
<evidence type="ECO:0000259" key="10">
    <source>
        <dbReference type="Pfam" id="PF00535"/>
    </source>
</evidence>
<evidence type="ECO:0000256" key="7">
    <source>
        <dbReference type="ARBA" id="ARBA00037904"/>
    </source>
</evidence>
<dbReference type="EMBL" id="BAABKM010000002">
    <property type="protein sequence ID" value="GAA4703589.1"/>
    <property type="molecule type" value="Genomic_DNA"/>
</dbReference>
<organism evidence="11 12">
    <name type="scientific">Nocardioides conyzicola</name>
    <dbReference type="NCBI Taxonomy" id="1651781"/>
    <lineage>
        <taxon>Bacteria</taxon>
        <taxon>Bacillati</taxon>
        <taxon>Actinomycetota</taxon>
        <taxon>Actinomycetes</taxon>
        <taxon>Propionibacteriales</taxon>
        <taxon>Nocardioidaceae</taxon>
        <taxon>Nocardioides</taxon>
    </lineage>
</organism>
<keyword evidence="12" id="KW-1185">Reference proteome</keyword>
<keyword evidence="4" id="KW-0808">Transferase</keyword>
<evidence type="ECO:0000256" key="6">
    <source>
        <dbReference type="ARBA" id="ARBA00037281"/>
    </source>
</evidence>
<evidence type="ECO:0000313" key="11">
    <source>
        <dbReference type="EMBL" id="GAA4703589.1"/>
    </source>
</evidence>
<comment type="function">
    <text evidence="6">Catalyzes the glycosylation of 4,4'-diaponeurosporenoate, i.e. the esterification of glucose at the C1'' position with the carboxyl group of 4,4'-diaponeurosporenic acid, to form glycosyl-4,4'-diaponeurosporenoate. This is a step in the biosynthesis of staphyloxanthin, an orange pigment present in most staphylococci strains.</text>
</comment>
<dbReference type="PANTHER" id="PTHR43646:SF2">
    <property type="entry name" value="GLYCOSYLTRANSFERASE 2-LIKE DOMAIN-CONTAINING PROTEIN"/>
    <property type="match status" value="1"/>
</dbReference>
<dbReference type="InterPro" id="IPR001173">
    <property type="entry name" value="Glyco_trans_2-like"/>
</dbReference>
<comment type="caution">
    <text evidence="11">The sequence shown here is derived from an EMBL/GenBank/DDBJ whole genome shotgun (WGS) entry which is preliminary data.</text>
</comment>
<comment type="similarity">
    <text evidence="8">Belongs to the glycosyltransferase 2 family. CrtQ subfamily.</text>
</comment>
<dbReference type="InterPro" id="IPR029044">
    <property type="entry name" value="Nucleotide-diphossugar_trans"/>
</dbReference>
<protein>
    <recommendedName>
        <fullName evidence="9">4,4'-diaponeurosporenoate glycosyltransferase</fullName>
    </recommendedName>
</protein>
<evidence type="ECO:0000256" key="5">
    <source>
        <dbReference type="ARBA" id="ARBA00023136"/>
    </source>
</evidence>
<dbReference type="Proteomes" id="UP001499974">
    <property type="component" value="Unassembled WGS sequence"/>
</dbReference>
<evidence type="ECO:0000256" key="2">
    <source>
        <dbReference type="ARBA" id="ARBA00022475"/>
    </source>
</evidence>
<accession>A0ABP8X9I6</accession>
<evidence type="ECO:0000256" key="4">
    <source>
        <dbReference type="ARBA" id="ARBA00022679"/>
    </source>
</evidence>